<evidence type="ECO:0000256" key="2">
    <source>
        <dbReference type="SAM" id="MobiDB-lite"/>
    </source>
</evidence>
<gene>
    <name evidence="5" type="ORF">EV688_11840</name>
</gene>
<dbReference type="Pfam" id="PF05036">
    <property type="entry name" value="SPOR"/>
    <property type="match status" value="1"/>
</dbReference>
<proteinExistence type="predicted"/>
<keyword evidence="3" id="KW-0812">Transmembrane</keyword>
<dbReference type="SUPFAM" id="SSF110997">
    <property type="entry name" value="Sporulation related repeat"/>
    <property type="match status" value="1"/>
</dbReference>
<dbReference type="PROSITE" id="PS51724">
    <property type="entry name" value="SPOR"/>
    <property type="match status" value="1"/>
</dbReference>
<name>A0A4R2KG77_9GAMM</name>
<protein>
    <submittedName>
        <fullName evidence="5">Sporulation related protein</fullName>
    </submittedName>
</protein>
<organism evidence="5 6">
    <name type="scientific">Chromatocurvus halotolerans</name>
    <dbReference type="NCBI Taxonomy" id="1132028"/>
    <lineage>
        <taxon>Bacteria</taxon>
        <taxon>Pseudomonadati</taxon>
        <taxon>Pseudomonadota</taxon>
        <taxon>Gammaproteobacteria</taxon>
        <taxon>Cellvibrionales</taxon>
        <taxon>Halieaceae</taxon>
        <taxon>Chromatocurvus</taxon>
    </lineage>
</organism>
<comment type="caution">
    <text evidence="5">The sequence shown here is derived from an EMBL/GenBank/DDBJ whole genome shotgun (WGS) entry which is preliminary data.</text>
</comment>
<keyword evidence="3" id="KW-1133">Transmembrane helix</keyword>
<dbReference type="OrthoDB" id="5740403at2"/>
<feature type="compositionally biased region" description="Basic and acidic residues" evidence="2">
    <location>
        <begin position="1"/>
        <end position="12"/>
    </location>
</feature>
<keyword evidence="6" id="KW-1185">Reference proteome</keyword>
<accession>A0A4R2KG77</accession>
<keyword evidence="3" id="KW-0472">Membrane</keyword>
<dbReference type="InterPro" id="IPR007730">
    <property type="entry name" value="SPOR-like_dom"/>
</dbReference>
<reference evidence="5 6" key="1">
    <citation type="submission" date="2019-03" db="EMBL/GenBank/DDBJ databases">
        <title>Genomic Encyclopedia of Type Strains, Phase IV (KMG-IV): sequencing the most valuable type-strain genomes for metagenomic binning, comparative biology and taxonomic classification.</title>
        <authorList>
            <person name="Goeker M."/>
        </authorList>
    </citation>
    <scope>NUCLEOTIDE SEQUENCE [LARGE SCALE GENOMIC DNA]</scope>
    <source>
        <strain evidence="5 6">DSM 23344</strain>
    </source>
</reference>
<dbReference type="Gene3D" id="3.30.70.1070">
    <property type="entry name" value="Sporulation related repeat"/>
    <property type="match status" value="1"/>
</dbReference>
<dbReference type="InterPro" id="IPR036680">
    <property type="entry name" value="SPOR-like_sf"/>
</dbReference>
<feature type="domain" description="SPOR" evidence="4">
    <location>
        <begin position="362"/>
        <end position="441"/>
    </location>
</feature>
<dbReference type="CDD" id="cd14686">
    <property type="entry name" value="bZIP"/>
    <property type="match status" value="1"/>
</dbReference>
<feature type="coiled-coil region" evidence="1">
    <location>
        <begin position="295"/>
        <end position="354"/>
    </location>
</feature>
<dbReference type="GO" id="GO:0042834">
    <property type="term" value="F:peptidoglycan binding"/>
    <property type="evidence" value="ECO:0007669"/>
    <property type="project" value="InterPro"/>
</dbReference>
<feature type="compositionally biased region" description="Basic and acidic residues" evidence="2">
    <location>
        <begin position="141"/>
        <end position="167"/>
    </location>
</feature>
<feature type="compositionally biased region" description="Basic and acidic residues" evidence="2">
    <location>
        <begin position="84"/>
        <end position="94"/>
    </location>
</feature>
<feature type="transmembrane region" description="Helical" evidence="3">
    <location>
        <begin position="239"/>
        <end position="262"/>
    </location>
</feature>
<evidence type="ECO:0000313" key="5">
    <source>
        <dbReference type="EMBL" id="TCO72613.1"/>
    </source>
</evidence>
<evidence type="ECO:0000256" key="1">
    <source>
        <dbReference type="SAM" id="Coils"/>
    </source>
</evidence>
<dbReference type="RefSeq" id="WP_131917695.1">
    <property type="nucleotide sequence ID" value="NZ_QQSW01000022.1"/>
</dbReference>
<evidence type="ECO:0000256" key="3">
    <source>
        <dbReference type="SAM" id="Phobius"/>
    </source>
</evidence>
<evidence type="ECO:0000313" key="6">
    <source>
        <dbReference type="Proteomes" id="UP000294980"/>
    </source>
</evidence>
<evidence type="ECO:0000259" key="4">
    <source>
        <dbReference type="PROSITE" id="PS51724"/>
    </source>
</evidence>
<feature type="compositionally biased region" description="Basic and acidic residues" evidence="2">
    <location>
        <begin position="178"/>
        <end position="188"/>
    </location>
</feature>
<dbReference type="AlphaFoldDB" id="A0A4R2KG77"/>
<dbReference type="Proteomes" id="UP000294980">
    <property type="component" value="Unassembled WGS sequence"/>
</dbReference>
<keyword evidence="1" id="KW-0175">Coiled coil</keyword>
<dbReference type="EMBL" id="SLWX01000018">
    <property type="protein sequence ID" value="TCO72613.1"/>
    <property type="molecule type" value="Genomic_DNA"/>
</dbReference>
<feature type="region of interest" description="Disordered" evidence="2">
    <location>
        <begin position="1"/>
        <end position="218"/>
    </location>
</feature>
<sequence length="442" mass="47320">MTGKDDRGKPPFDDNDDWIDRDDDAASGPLIDRDDDEIFGADPPRSEPGFPEERDYPPVPEWDDDGSDPGSMPDWDAPSADNDDLNRVAARELNDLGDDPYAAPTEEPLPPMSAGPATGSVPSSLESHDFLDSDYDDDFGDADHQHPDDAHVAPPVRDDSLPRRALSDDADDAAPRFGDSREDWRDDSSMDSGDDSWSDESVPPAATARDSGPAYSAGDDALREMSTAAAPEETGAKRWPIAMLAIAAVAVILLAVGGYGVLSERSALEGEIRQLQAQLATAVSPEEVRASRDAQQAIEQEKIALEAEVSALQSENADLRTAMRQMEASLEEQAKETETAIAAAEEAARTAASRSSAAAGTSAAAGDWFVNFGSYARIADARRWAGRLEVDSGNVVVQDAISQGRTIHRVRVVGLADKSTADRVASQLEAAHKLPKLWVGRN</sequence>
<feature type="compositionally biased region" description="Acidic residues" evidence="2">
    <location>
        <begin position="13"/>
        <end position="25"/>
    </location>
</feature>